<reference evidence="1 2" key="1">
    <citation type="submission" date="2022-02" db="EMBL/GenBank/DDBJ databases">
        <title>Genome sequence data of Kingella unionensis sp. nov. strain CICC 24913 (CCUG 75125).</title>
        <authorList>
            <person name="Xiao M."/>
        </authorList>
    </citation>
    <scope>NUCLEOTIDE SEQUENCE [LARGE SCALE GENOMIC DNA]</scope>
    <source>
        <strain evidence="1 2">CICC 24913</strain>
    </source>
</reference>
<comment type="caution">
    <text evidence="1">The sequence shown here is derived from an EMBL/GenBank/DDBJ whole genome shotgun (WGS) entry which is preliminary data.</text>
</comment>
<keyword evidence="2" id="KW-1185">Reference proteome</keyword>
<name>A0ABS9NQC0_9NEIS</name>
<dbReference type="EMBL" id="JAKOOW010000069">
    <property type="protein sequence ID" value="MCG6504989.1"/>
    <property type="molecule type" value="Genomic_DNA"/>
</dbReference>
<dbReference type="Proteomes" id="UP001298424">
    <property type="component" value="Unassembled WGS sequence"/>
</dbReference>
<dbReference type="RefSeq" id="WP_238748551.1">
    <property type="nucleotide sequence ID" value="NZ_JAKOOW010000069.1"/>
</dbReference>
<gene>
    <name evidence="1" type="ORF">MB824_10845</name>
</gene>
<sequence length="62" mass="7134">SVRTKQFIFIKYLDNAWCNCGANHIIGRFSFWRFSHIITSSLFHQKRFLDTAILAGKSGRGA</sequence>
<feature type="non-terminal residue" evidence="1">
    <location>
        <position position="1"/>
    </location>
</feature>
<protein>
    <submittedName>
        <fullName evidence="1">Uncharacterized protein</fullName>
    </submittedName>
</protein>
<evidence type="ECO:0000313" key="1">
    <source>
        <dbReference type="EMBL" id="MCG6504989.1"/>
    </source>
</evidence>
<accession>A0ABS9NQC0</accession>
<proteinExistence type="predicted"/>
<evidence type="ECO:0000313" key="2">
    <source>
        <dbReference type="Proteomes" id="UP001298424"/>
    </source>
</evidence>
<organism evidence="1 2">
    <name type="scientific">Kingella pumchi</name>
    <dbReference type="NCBI Taxonomy" id="2779506"/>
    <lineage>
        <taxon>Bacteria</taxon>
        <taxon>Pseudomonadati</taxon>
        <taxon>Pseudomonadota</taxon>
        <taxon>Betaproteobacteria</taxon>
        <taxon>Neisseriales</taxon>
        <taxon>Neisseriaceae</taxon>
        <taxon>Kingella</taxon>
    </lineage>
</organism>